<reference evidence="4" key="1">
    <citation type="submission" date="2025-08" db="UniProtKB">
        <authorList>
            <consortium name="RefSeq"/>
        </authorList>
    </citation>
    <scope>IDENTIFICATION</scope>
    <source>
        <strain evidence="4">11010-0011.00</strain>
        <tissue evidence="4">Whole body</tissue>
    </source>
</reference>
<keyword evidence="3" id="KW-1185">Reference proteome</keyword>
<evidence type="ECO:0000313" key="4">
    <source>
        <dbReference type="RefSeq" id="XP_030375666.1"/>
    </source>
</evidence>
<protein>
    <submittedName>
        <fullName evidence="4">L-asparaginase-like protein GL17509</fullName>
    </submittedName>
</protein>
<sequence>MVINTWNYTKPNLHAWHVLNAKPGGLNLTREAVVQGCSMCEHQQCGRLLGRGSAPDASGHITLEAALMDGSNLRLGSVAAMPDIRDAIGVARQVLEHTKHTLLAGAGATRFAKALGHTAERLSSPVTVDALYRWQHDRCQPNYWQNVRPPPFSSCGPYMRVPQPKTGAYSWPRQEYPIEIGHHDQIAMLAIDAKGHMHVGSTSTGSAFRIAGRAGDSAVPGAGIYADNEVGAALVSGDGDVMMRLLPALLAVETLRAGRKPSDTAVHVLHRLLHHHTEFNGGLVVVNRLGQYAAACSGLDEFHFVVSHQKNQTLARVERVECIDRREFVDGGPKGTFKSKATSGHTNLS</sequence>
<dbReference type="Proteomes" id="UP000504634">
    <property type="component" value="Unplaced"/>
</dbReference>
<keyword evidence="2" id="KW-1015">Disulfide bond</keyword>
<accession>A0A6J2TG08</accession>
<dbReference type="CDD" id="cd04513">
    <property type="entry name" value="Glycosylasparaginase"/>
    <property type="match status" value="1"/>
</dbReference>
<dbReference type="InterPro" id="IPR029055">
    <property type="entry name" value="Ntn_hydrolases_N"/>
</dbReference>
<dbReference type="PANTHER" id="PTHR10188">
    <property type="entry name" value="L-ASPARAGINASE"/>
    <property type="match status" value="1"/>
</dbReference>
<gene>
    <name evidence="4" type="primary">LOC115624954</name>
</gene>
<evidence type="ECO:0000256" key="1">
    <source>
        <dbReference type="ARBA" id="ARBA00010872"/>
    </source>
</evidence>
<dbReference type="SUPFAM" id="SSF56235">
    <property type="entry name" value="N-terminal nucleophile aminohydrolases (Ntn hydrolases)"/>
    <property type="match status" value="1"/>
</dbReference>
<dbReference type="PANTHER" id="PTHR10188:SF6">
    <property type="entry name" value="N(4)-(BETA-N-ACETYLGLUCOSAMINYL)-L-ASPARAGINASE"/>
    <property type="match status" value="1"/>
</dbReference>
<evidence type="ECO:0000313" key="3">
    <source>
        <dbReference type="Proteomes" id="UP000504634"/>
    </source>
</evidence>
<proteinExistence type="inferred from homology"/>
<dbReference type="RefSeq" id="XP_030375666.1">
    <property type="nucleotide sequence ID" value="XM_030519806.1"/>
</dbReference>
<dbReference type="GeneID" id="115624954"/>
<organism evidence="3 4">
    <name type="scientific">Drosophila lebanonensis</name>
    <name type="common">Fruit fly</name>
    <name type="synonym">Scaptodrosophila lebanonensis</name>
    <dbReference type="NCBI Taxonomy" id="7225"/>
    <lineage>
        <taxon>Eukaryota</taxon>
        <taxon>Metazoa</taxon>
        <taxon>Ecdysozoa</taxon>
        <taxon>Arthropoda</taxon>
        <taxon>Hexapoda</taxon>
        <taxon>Insecta</taxon>
        <taxon>Pterygota</taxon>
        <taxon>Neoptera</taxon>
        <taxon>Endopterygota</taxon>
        <taxon>Diptera</taxon>
        <taxon>Brachycera</taxon>
        <taxon>Muscomorpha</taxon>
        <taxon>Ephydroidea</taxon>
        <taxon>Drosophilidae</taxon>
        <taxon>Scaptodrosophila</taxon>
    </lineage>
</organism>
<dbReference type="InterPro" id="IPR000246">
    <property type="entry name" value="Peptidase_T2"/>
</dbReference>
<dbReference type="Gene3D" id="3.60.20.30">
    <property type="entry name" value="(Glycosyl)asparaginase"/>
    <property type="match status" value="1"/>
</dbReference>
<dbReference type="Pfam" id="PF01112">
    <property type="entry name" value="Asparaginase_2"/>
    <property type="match status" value="1"/>
</dbReference>
<evidence type="ECO:0000256" key="2">
    <source>
        <dbReference type="ARBA" id="ARBA00023157"/>
    </source>
</evidence>
<comment type="similarity">
    <text evidence="1">Belongs to the Ntn-hydrolase family.</text>
</comment>
<name>A0A6J2TG08_DROLE</name>
<dbReference type="AlphaFoldDB" id="A0A6J2TG08"/>
<dbReference type="GO" id="GO:0003948">
    <property type="term" value="F:N4-(beta-N-acetylglucosaminyl)-L-asparaginase activity"/>
    <property type="evidence" value="ECO:0007669"/>
    <property type="project" value="TreeGrafter"/>
</dbReference>
<dbReference type="GO" id="GO:0005764">
    <property type="term" value="C:lysosome"/>
    <property type="evidence" value="ECO:0007669"/>
    <property type="project" value="TreeGrafter"/>
</dbReference>
<dbReference type="OrthoDB" id="188713at2759"/>